<dbReference type="Proteomes" id="UP001158576">
    <property type="component" value="Chromosome XSR"/>
</dbReference>
<organism evidence="2 3">
    <name type="scientific">Oikopleura dioica</name>
    <name type="common">Tunicate</name>
    <dbReference type="NCBI Taxonomy" id="34765"/>
    <lineage>
        <taxon>Eukaryota</taxon>
        <taxon>Metazoa</taxon>
        <taxon>Chordata</taxon>
        <taxon>Tunicata</taxon>
        <taxon>Appendicularia</taxon>
        <taxon>Copelata</taxon>
        <taxon>Oikopleuridae</taxon>
        <taxon>Oikopleura</taxon>
    </lineage>
</organism>
<feature type="region of interest" description="Disordered" evidence="1">
    <location>
        <begin position="1"/>
        <end position="112"/>
    </location>
</feature>
<dbReference type="EMBL" id="OU015569">
    <property type="protein sequence ID" value="CAG5094597.1"/>
    <property type="molecule type" value="Genomic_DNA"/>
</dbReference>
<protein>
    <submittedName>
        <fullName evidence="2">Oidioi.mRNA.OKI2018_I69.XSR.g13695.t1.cds</fullName>
    </submittedName>
</protein>
<evidence type="ECO:0000256" key="1">
    <source>
        <dbReference type="SAM" id="MobiDB-lite"/>
    </source>
</evidence>
<feature type="compositionally biased region" description="Basic and acidic residues" evidence="1">
    <location>
        <begin position="71"/>
        <end position="86"/>
    </location>
</feature>
<feature type="compositionally biased region" description="Acidic residues" evidence="1">
    <location>
        <begin position="58"/>
        <end position="67"/>
    </location>
</feature>
<accession>A0ABN7SCC8</accession>
<gene>
    <name evidence="2" type="ORF">OKIOD_LOCUS5253</name>
</gene>
<keyword evidence="3" id="KW-1185">Reference proteome</keyword>
<proteinExistence type="predicted"/>
<feature type="compositionally biased region" description="Acidic residues" evidence="1">
    <location>
        <begin position="90"/>
        <end position="103"/>
    </location>
</feature>
<sequence length="196" mass="22394">MEAVQTPEQLADIVRKSHREVEEEENRTQGTSSSTGADSQVQAEKSKKNEFSDLGLDMSDEEEDEGIVEAANKDPSIDDDMEKCLKGLELSDEEEDEDEEGSENVDGKQARKEWMKKQKADLIEKIARAIHKNIMLTKREKEIDDEMDRLMQNRSDEIERRIEERYTCGTCGKMLDSVKGVPEAKHEHFCKLASNI</sequence>
<feature type="compositionally biased region" description="Polar residues" evidence="1">
    <location>
        <begin position="28"/>
        <end position="43"/>
    </location>
</feature>
<name>A0ABN7SCC8_OIKDI</name>
<evidence type="ECO:0000313" key="3">
    <source>
        <dbReference type="Proteomes" id="UP001158576"/>
    </source>
</evidence>
<reference evidence="2 3" key="1">
    <citation type="submission" date="2021-04" db="EMBL/GenBank/DDBJ databases">
        <authorList>
            <person name="Bliznina A."/>
        </authorList>
    </citation>
    <scope>NUCLEOTIDE SEQUENCE [LARGE SCALE GENOMIC DNA]</scope>
</reference>
<evidence type="ECO:0000313" key="2">
    <source>
        <dbReference type="EMBL" id="CAG5094597.1"/>
    </source>
</evidence>